<accession>A0A564Y3A5</accession>
<organism evidence="1 2">
    <name type="scientific">Hymenolepis diminuta</name>
    <name type="common">Rat tapeworm</name>
    <dbReference type="NCBI Taxonomy" id="6216"/>
    <lineage>
        <taxon>Eukaryota</taxon>
        <taxon>Metazoa</taxon>
        <taxon>Spiralia</taxon>
        <taxon>Lophotrochozoa</taxon>
        <taxon>Platyhelminthes</taxon>
        <taxon>Cestoda</taxon>
        <taxon>Eucestoda</taxon>
        <taxon>Cyclophyllidea</taxon>
        <taxon>Hymenolepididae</taxon>
        <taxon>Hymenolepis</taxon>
    </lineage>
</organism>
<dbReference type="EMBL" id="CABIJS010000066">
    <property type="protein sequence ID" value="VUZ41782.1"/>
    <property type="molecule type" value="Genomic_DNA"/>
</dbReference>
<sequence length="232" mass="26462">MYDNNSRIIINANKVAHIEINSKGHPGKLKVVNGDVRVNDFNPPEMARSAEKIAHWINEKRPEQSQHLVPMKLKDNPGYPLALRLKHRGRLQVQIKEQDLHQLILSVGMTFKINHENASIVAVSSKRTHWNATCAPLLKHPNSIQCALSIANLKLYVFRYTGATDFIREMSDNGRELTVTALQTASVRVNANGQLRMKDHHLRAFNSPSYNDEELISRFMKWLNKVIEEKSA</sequence>
<reference evidence="1 2" key="1">
    <citation type="submission" date="2019-07" db="EMBL/GenBank/DDBJ databases">
        <authorList>
            <person name="Jastrzebski P J."/>
            <person name="Paukszto L."/>
            <person name="Jastrzebski P J."/>
        </authorList>
    </citation>
    <scope>NUCLEOTIDE SEQUENCE [LARGE SCALE GENOMIC DNA]</scope>
    <source>
        <strain evidence="1 2">WMS-il1</strain>
    </source>
</reference>
<proteinExistence type="predicted"/>
<evidence type="ECO:0000313" key="1">
    <source>
        <dbReference type="EMBL" id="VUZ41782.1"/>
    </source>
</evidence>
<dbReference type="Proteomes" id="UP000321570">
    <property type="component" value="Unassembled WGS sequence"/>
</dbReference>
<evidence type="ECO:0000313" key="2">
    <source>
        <dbReference type="Proteomes" id="UP000321570"/>
    </source>
</evidence>
<keyword evidence="2" id="KW-1185">Reference proteome</keyword>
<name>A0A564Y3A5_HYMDI</name>
<gene>
    <name evidence="1" type="ORF">WMSIL1_LOCUS2448</name>
</gene>
<protein>
    <submittedName>
        <fullName evidence="1">Uncharacterized protein</fullName>
    </submittedName>
</protein>
<dbReference type="AlphaFoldDB" id="A0A564Y3A5"/>